<proteinExistence type="predicted"/>
<protein>
    <recommendedName>
        <fullName evidence="6">Apolipoprotein acyltransferase</fullName>
    </recommendedName>
</protein>
<dbReference type="AlphaFoldDB" id="A0A0P1E7G5"/>
<dbReference type="GeneID" id="62009197"/>
<dbReference type="Proteomes" id="UP000050783">
    <property type="component" value="Unassembled WGS sequence"/>
</dbReference>
<dbReference type="EMBL" id="CYPS01000048">
    <property type="protein sequence ID" value="CUH44531.1"/>
    <property type="molecule type" value="Genomic_DNA"/>
</dbReference>
<keyword evidence="1" id="KW-0472">Membrane</keyword>
<dbReference type="Proteomes" id="UP000050786">
    <property type="component" value="Unassembled WGS sequence"/>
</dbReference>
<feature type="transmembrane region" description="Helical" evidence="1">
    <location>
        <begin position="34"/>
        <end position="55"/>
    </location>
</feature>
<evidence type="ECO:0000256" key="1">
    <source>
        <dbReference type="SAM" id="Phobius"/>
    </source>
</evidence>
<gene>
    <name evidence="3" type="ORF">RUA4292_02137</name>
    <name evidence="2" type="ORF">RUM4293_03437</name>
</gene>
<sequence>MVVVLGMALLGAILGAMKARKRNGSGADIAQYAAGYGIAFAIVGLVLSLILVRLVG</sequence>
<dbReference type="EMBL" id="CYPU01000039">
    <property type="protein sequence ID" value="CUH47961.1"/>
    <property type="molecule type" value="Genomic_DNA"/>
</dbReference>
<evidence type="ECO:0000313" key="4">
    <source>
        <dbReference type="Proteomes" id="UP000050783"/>
    </source>
</evidence>
<organism evidence="2 5">
    <name type="scientific">Ruegeria atlantica</name>
    <dbReference type="NCBI Taxonomy" id="81569"/>
    <lineage>
        <taxon>Bacteria</taxon>
        <taxon>Pseudomonadati</taxon>
        <taxon>Pseudomonadota</taxon>
        <taxon>Alphaproteobacteria</taxon>
        <taxon>Rhodobacterales</taxon>
        <taxon>Roseobacteraceae</taxon>
        <taxon>Ruegeria</taxon>
    </lineage>
</organism>
<accession>A0A0P1E7G5</accession>
<dbReference type="RefSeq" id="WP_186437468.1">
    <property type="nucleotide sequence ID" value="NZ_CANLTD010000008.1"/>
</dbReference>
<evidence type="ECO:0008006" key="6">
    <source>
        <dbReference type="Google" id="ProtNLM"/>
    </source>
</evidence>
<evidence type="ECO:0000313" key="3">
    <source>
        <dbReference type="EMBL" id="CUH47961.1"/>
    </source>
</evidence>
<reference evidence="2 4" key="1">
    <citation type="submission" date="2015-09" db="EMBL/GenBank/DDBJ databases">
        <authorList>
            <consortium name="Swine Surveillance"/>
        </authorList>
    </citation>
    <scope>NUCLEOTIDE SEQUENCE [LARGE SCALE GENOMIC DNA]</scope>
    <source>
        <strain evidence="3 4">CECT 4292</strain>
        <strain evidence="2">CECT 4293</strain>
    </source>
</reference>
<evidence type="ECO:0000313" key="2">
    <source>
        <dbReference type="EMBL" id="CUH44531.1"/>
    </source>
</evidence>
<keyword evidence="5" id="KW-1185">Reference proteome</keyword>
<name>A0A0P1E7G5_9RHOB</name>
<keyword evidence="1" id="KW-0812">Transmembrane</keyword>
<reference evidence="5" key="2">
    <citation type="submission" date="2015-09" db="EMBL/GenBank/DDBJ databases">
        <authorList>
            <person name="Rodrigo-Torres L."/>
            <person name="Arahal D.R."/>
        </authorList>
    </citation>
    <scope>NUCLEOTIDE SEQUENCE [LARGE SCALE GENOMIC DNA]</scope>
    <source>
        <strain evidence="5">CECT 4293</strain>
    </source>
</reference>
<dbReference type="STRING" id="81569.RUM4293_03437"/>
<keyword evidence="1" id="KW-1133">Transmembrane helix</keyword>
<evidence type="ECO:0000313" key="5">
    <source>
        <dbReference type="Proteomes" id="UP000050786"/>
    </source>
</evidence>